<dbReference type="EMBL" id="QVLS01000007">
    <property type="protein sequence ID" value="RFP78359.1"/>
    <property type="molecule type" value="Genomic_DNA"/>
</dbReference>
<feature type="domain" description="AFP-like" evidence="2">
    <location>
        <begin position="55"/>
        <end position="119"/>
    </location>
</feature>
<dbReference type="Gene3D" id="3.90.1210.10">
    <property type="entry name" value="Antifreeze-like/N-acetylneuraminic acid synthase C-terminal domain"/>
    <property type="match status" value="1"/>
</dbReference>
<dbReference type="InterPro" id="IPR013974">
    <property type="entry name" value="SAF"/>
</dbReference>
<dbReference type="AlphaFoldDB" id="A0A372EIL9"/>
<comment type="caution">
    <text evidence="3">The sequence shown here is derived from an EMBL/GenBank/DDBJ whole genome shotgun (WGS) entry which is preliminary data.</text>
</comment>
<dbReference type="RefSeq" id="WP_116959608.1">
    <property type="nucleotide sequence ID" value="NZ_QVLS01000007.1"/>
</dbReference>
<sequence>MKPSFALSALRPNKTWIVLGVALAIGLLAALGARSYLFNQLAEIEARGKGRMVDLVVAKVDLAKGQRLSSDNLAVRPIPADYAHSLALTPEQFDRAEGRALAYDVKGGEAVLWSMVEGSKVPTFSARVAAGHRAITVPVDEINSISGLLEPGDRIDLLVSIERQGRQSTFTLLQGIEVMATGQRSVDDPKSGERRLYSTVTLDADPQQARNITVAREAGRLTALLRNPQDKAPTPGAAFDLAAWLGGTPASPAADVPVLYGGRGAKLPPEGLRLDPRGTPAPARGRFEANNAADTAP</sequence>
<name>A0A372EIL9_9BURK</name>
<proteinExistence type="predicted"/>
<protein>
    <submittedName>
        <fullName evidence="3">Flp pilus assembly protein CpaB</fullName>
    </submittedName>
</protein>
<evidence type="ECO:0000259" key="2">
    <source>
        <dbReference type="PROSITE" id="PS50844"/>
    </source>
</evidence>
<dbReference type="Proteomes" id="UP000261931">
    <property type="component" value="Unassembled WGS sequence"/>
</dbReference>
<reference evidence="3 4" key="1">
    <citation type="submission" date="2018-08" db="EMBL/GenBank/DDBJ databases">
        <title>Hydrogenophaga sp. LA-38 isolated from sludge.</title>
        <authorList>
            <person name="Im W.-T."/>
        </authorList>
    </citation>
    <scope>NUCLEOTIDE SEQUENCE [LARGE SCALE GENOMIC DNA]</scope>
    <source>
        <strain evidence="3 4">LA-38</strain>
    </source>
</reference>
<feature type="region of interest" description="Disordered" evidence="1">
    <location>
        <begin position="265"/>
        <end position="297"/>
    </location>
</feature>
<dbReference type="CDD" id="cd11615">
    <property type="entry name" value="SAF_NeuB_like"/>
    <property type="match status" value="1"/>
</dbReference>
<keyword evidence="4" id="KW-1185">Reference proteome</keyword>
<dbReference type="PROSITE" id="PS50844">
    <property type="entry name" value="AFP_LIKE"/>
    <property type="match status" value="1"/>
</dbReference>
<dbReference type="InterPro" id="IPR036732">
    <property type="entry name" value="AFP_Neu5c_C_sf"/>
</dbReference>
<gene>
    <name evidence="3" type="primary">cpaB</name>
    <name evidence="3" type="ORF">DY262_13740</name>
</gene>
<accession>A0A372EIL9</accession>
<evidence type="ECO:0000313" key="4">
    <source>
        <dbReference type="Proteomes" id="UP000261931"/>
    </source>
</evidence>
<dbReference type="InterPro" id="IPR006190">
    <property type="entry name" value="SAF_AFP_Neu5Ac"/>
</dbReference>
<dbReference type="NCBIfam" id="TIGR03177">
    <property type="entry name" value="pilus_cpaB"/>
    <property type="match status" value="1"/>
</dbReference>
<dbReference type="InterPro" id="IPR057736">
    <property type="entry name" value="SAF_PseI/NeuA/NeuB"/>
</dbReference>
<dbReference type="InterPro" id="IPR017592">
    <property type="entry name" value="Pilus_assmbl_Flp-typ_CpaB"/>
</dbReference>
<dbReference type="InterPro" id="IPR031571">
    <property type="entry name" value="RcpC_dom"/>
</dbReference>
<dbReference type="SUPFAM" id="SSF51269">
    <property type="entry name" value="AFP III-like domain"/>
    <property type="match status" value="1"/>
</dbReference>
<organism evidence="3 4">
    <name type="scientific">Hydrogenophaga borbori</name>
    <dbReference type="NCBI Taxonomy" id="2294117"/>
    <lineage>
        <taxon>Bacteria</taxon>
        <taxon>Pseudomonadati</taxon>
        <taxon>Pseudomonadota</taxon>
        <taxon>Betaproteobacteria</taxon>
        <taxon>Burkholderiales</taxon>
        <taxon>Comamonadaceae</taxon>
        <taxon>Hydrogenophaga</taxon>
    </lineage>
</organism>
<evidence type="ECO:0000256" key="1">
    <source>
        <dbReference type="SAM" id="MobiDB-lite"/>
    </source>
</evidence>
<dbReference type="Pfam" id="PF08666">
    <property type="entry name" value="SAF"/>
    <property type="match status" value="1"/>
</dbReference>
<dbReference type="Pfam" id="PF16976">
    <property type="entry name" value="RcpC"/>
    <property type="match status" value="1"/>
</dbReference>
<dbReference type="SMART" id="SM00858">
    <property type="entry name" value="SAF"/>
    <property type="match status" value="1"/>
</dbReference>
<evidence type="ECO:0000313" key="3">
    <source>
        <dbReference type="EMBL" id="RFP78359.1"/>
    </source>
</evidence>